<accession>A0A7C2R2Q8</accession>
<protein>
    <submittedName>
        <fullName evidence="2">DUF2254 domain-containing protein</fullName>
    </submittedName>
</protein>
<dbReference type="EMBL" id="DSEE01000032">
    <property type="protein sequence ID" value="HER39673.1"/>
    <property type="molecule type" value="Genomic_DNA"/>
</dbReference>
<organism evidence="2">
    <name type="scientific">Salinimicrobium catena</name>
    <dbReference type="NCBI Taxonomy" id="390640"/>
    <lineage>
        <taxon>Bacteria</taxon>
        <taxon>Pseudomonadati</taxon>
        <taxon>Bacteroidota</taxon>
        <taxon>Flavobacteriia</taxon>
        <taxon>Flavobacteriales</taxon>
        <taxon>Flavobacteriaceae</taxon>
        <taxon>Salinimicrobium</taxon>
    </lineage>
</organism>
<keyword evidence="1" id="KW-1133">Transmembrane helix</keyword>
<keyword evidence="1" id="KW-0812">Transmembrane</keyword>
<dbReference type="InterPro" id="IPR018723">
    <property type="entry name" value="DUF2254_membrane"/>
</dbReference>
<dbReference type="Pfam" id="PF10011">
    <property type="entry name" value="DUF2254"/>
    <property type="match status" value="1"/>
</dbReference>
<evidence type="ECO:0000313" key="2">
    <source>
        <dbReference type="EMBL" id="HER39673.1"/>
    </source>
</evidence>
<comment type="caution">
    <text evidence="2">The sequence shown here is derived from an EMBL/GenBank/DDBJ whole genome shotgun (WGS) entry which is preliminary data.</text>
</comment>
<sequence>MKISSTRVYIFYRKIKDKIAFYPSLFAISGVLFAFIMMYLENRGISRYLIDNVPVLVVNNGDTALTILSACITGLISMMVFSFSMVMILLNQASSNYSPRLLPGLISDRNHQVILGIYLSSILYCIFILFSIQPTGDKYQVPGFSVLLGILFTVGCIYAFIYFIHNISENIQITYILDKTFLSAKTTLNKLLDHENELRPDFPDTGDWFEYHTEKSGYFQDFPTNYLLDFCKEKDVKMHILPVKGMFVLQGIPVFKCNKELSEEEVKDLLERFHFSRAELVSDNYVLAFKQITEVIVKAMSPGINDPGTALNAIDYLTELFQLRMLKADETFISDDNINYIKVRSVNFDELLYNVMA</sequence>
<gene>
    <name evidence="2" type="ORF">ENO10_00455</name>
</gene>
<evidence type="ECO:0000256" key="1">
    <source>
        <dbReference type="SAM" id="Phobius"/>
    </source>
</evidence>
<dbReference type="AlphaFoldDB" id="A0A7C2R2Q8"/>
<feature type="transmembrane region" description="Helical" evidence="1">
    <location>
        <begin position="20"/>
        <end position="40"/>
    </location>
</feature>
<feature type="non-terminal residue" evidence="2">
    <location>
        <position position="357"/>
    </location>
</feature>
<feature type="transmembrane region" description="Helical" evidence="1">
    <location>
        <begin position="64"/>
        <end position="90"/>
    </location>
</feature>
<reference evidence="2" key="1">
    <citation type="journal article" date="2020" name="mSystems">
        <title>Genome- and Community-Level Interaction Insights into Carbon Utilization and Element Cycling Functions of Hydrothermarchaeota in Hydrothermal Sediment.</title>
        <authorList>
            <person name="Zhou Z."/>
            <person name="Liu Y."/>
            <person name="Xu W."/>
            <person name="Pan J."/>
            <person name="Luo Z.H."/>
            <person name="Li M."/>
        </authorList>
    </citation>
    <scope>NUCLEOTIDE SEQUENCE [LARGE SCALE GENOMIC DNA]</scope>
    <source>
        <strain evidence="2">SpSt-1235</strain>
    </source>
</reference>
<proteinExistence type="predicted"/>
<feature type="transmembrane region" description="Helical" evidence="1">
    <location>
        <begin position="144"/>
        <end position="164"/>
    </location>
</feature>
<feature type="transmembrane region" description="Helical" evidence="1">
    <location>
        <begin position="111"/>
        <end position="132"/>
    </location>
</feature>
<keyword evidence="1" id="KW-0472">Membrane</keyword>
<dbReference type="Proteomes" id="UP000885753">
    <property type="component" value="Unassembled WGS sequence"/>
</dbReference>
<name>A0A7C2R2Q8_9FLAO</name>